<sequence length="52" mass="6036">MATIKKCCMNCSYYFADPSDNSRCTIDNEKIDPDIAEIVKCRAFHIWWGAME</sequence>
<proteinExistence type="predicted"/>
<comment type="caution">
    <text evidence="1">The sequence shown here is derived from an EMBL/GenBank/DDBJ whole genome shotgun (WGS) entry which is preliminary data.</text>
</comment>
<reference evidence="1" key="1">
    <citation type="journal article" date="2015" name="Nature">
        <title>Complex archaea that bridge the gap between prokaryotes and eukaryotes.</title>
        <authorList>
            <person name="Spang A."/>
            <person name="Saw J.H."/>
            <person name="Jorgensen S.L."/>
            <person name="Zaremba-Niedzwiedzka K."/>
            <person name="Martijn J."/>
            <person name="Lind A.E."/>
            <person name="van Eijk R."/>
            <person name="Schleper C."/>
            <person name="Guy L."/>
            <person name="Ettema T.J."/>
        </authorList>
    </citation>
    <scope>NUCLEOTIDE SEQUENCE</scope>
</reference>
<gene>
    <name evidence="1" type="ORF">LCGC14_0801600</name>
</gene>
<protein>
    <submittedName>
        <fullName evidence="1">Uncharacterized protein</fullName>
    </submittedName>
</protein>
<accession>A0A0F9Q9D3</accession>
<evidence type="ECO:0000313" key="1">
    <source>
        <dbReference type="EMBL" id="KKN33667.1"/>
    </source>
</evidence>
<dbReference type="AlphaFoldDB" id="A0A0F9Q9D3"/>
<dbReference type="EMBL" id="LAZR01002161">
    <property type="protein sequence ID" value="KKN33667.1"/>
    <property type="molecule type" value="Genomic_DNA"/>
</dbReference>
<name>A0A0F9Q9D3_9ZZZZ</name>
<organism evidence="1">
    <name type="scientific">marine sediment metagenome</name>
    <dbReference type="NCBI Taxonomy" id="412755"/>
    <lineage>
        <taxon>unclassified sequences</taxon>
        <taxon>metagenomes</taxon>
        <taxon>ecological metagenomes</taxon>
    </lineage>
</organism>